<evidence type="ECO:0000313" key="2">
    <source>
        <dbReference type="EMBL" id="VDI30434.1"/>
    </source>
</evidence>
<feature type="region of interest" description="Disordered" evidence="1">
    <location>
        <begin position="34"/>
        <end position="126"/>
    </location>
</feature>
<name>A0A8B6E9L6_MYTGA</name>
<accession>A0A8B6E9L6</accession>
<evidence type="ECO:0000256" key="1">
    <source>
        <dbReference type="SAM" id="MobiDB-lite"/>
    </source>
</evidence>
<dbReference type="AlphaFoldDB" id="A0A8B6E9L6"/>
<feature type="compositionally biased region" description="Polar residues" evidence="1">
    <location>
        <begin position="74"/>
        <end position="83"/>
    </location>
</feature>
<dbReference type="OrthoDB" id="10481990at2759"/>
<organism evidence="2 3">
    <name type="scientific">Mytilus galloprovincialis</name>
    <name type="common">Mediterranean mussel</name>
    <dbReference type="NCBI Taxonomy" id="29158"/>
    <lineage>
        <taxon>Eukaryota</taxon>
        <taxon>Metazoa</taxon>
        <taxon>Spiralia</taxon>
        <taxon>Lophotrochozoa</taxon>
        <taxon>Mollusca</taxon>
        <taxon>Bivalvia</taxon>
        <taxon>Autobranchia</taxon>
        <taxon>Pteriomorphia</taxon>
        <taxon>Mytilida</taxon>
        <taxon>Mytiloidea</taxon>
        <taxon>Mytilidae</taxon>
        <taxon>Mytilinae</taxon>
        <taxon>Mytilus</taxon>
    </lineage>
</organism>
<dbReference type="EMBL" id="UYJE01004685">
    <property type="protein sequence ID" value="VDI30434.1"/>
    <property type="molecule type" value="Genomic_DNA"/>
</dbReference>
<comment type="caution">
    <text evidence="2">The sequence shown here is derived from an EMBL/GenBank/DDBJ whole genome shotgun (WGS) entry which is preliminary data.</text>
</comment>
<protein>
    <submittedName>
        <fullName evidence="2">Uncharacterized protein</fullName>
    </submittedName>
</protein>
<feature type="compositionally biased region" description="Basic and acidic residues" evidence="1">
    <location>
        <begin position="87"/>
        <end position="111"/>
    </location>
</feature>
<proteinExistence type="predicted"/>
<keyword evidence="3" id="KW-1185">Reference proteome</keyword>
<reference evidence="2" key="1">
    <citation type="submission" date="2018-11" db="EMBL/GenBank/DDBJ databases">
        <authorList>
            <person name="Alioto T."/>
            <person name="Alioto T."/>
        </authorList>
    </citation>
    <scope>NUCLEOTIDE SEQUENCE</scope>
</reference>
<feature type="compositionally biased region" description="Polar residues" evidence="1">
    <location>
        <begin position="34"/>
        <end position="48"/>
    </location>
</feature>
<gene>
    <name evidence="2" type="ORF">MGAL_10B078249</name>
</gene>
<sequence length="185" mass="20290">MDDVASSTSQAVHENAIPHITALKLSTHIQDQFSRASTSSTATKGNTSQDDESHLESTNGNGITSSDDFPLMTELSSKLSPNMTRRPKGEKEHSLECQKERSESCHFLKDDKRKKKKSPSLPKGGLCANESTKLLEPIGKLKKTNHRTNCPSKELIGEISGTATTAFTDLRILSGKIQDHVEQEQ</sequence>
<evidence type="ECO:0000313" key="3">
    <source>
        <dbReference type="Proteomes" id="UP000596742"/>
    </source>
</evidence>
<dbReference type="Proteomes" id="UP000596742">
    <property type="component" value="Unassembled WGS sequence"/>
</dbReference>
<feature type="compositionally biased region" description="Polar residues" evidence="1">
    <location>
        <begin position="56"/>
        <end position="67"/>
    </location>
</feature>